<evidence type="ECO:0000313" key="2">
    <source>
        <dbReference type="EMBL" id="CAJ0610061.1"/>
    </source>
</evidence>
<protein>
    <submittedName>
        <fullName evidence="2">Uncharacterized protein</fullName>
    </submittedName>
</protein>
<gene>
    <name evidence="2" type="ORF">CYNAS_LOCUS22044</name>
</gene>
<sequence>MNHKESTFSRDFDFAYKKVHAKGVRRATLGRGLIALTDKFGIMRTRTKCDLVQESYSELDNPDSVYTASTKVFLRLAEHLNAEHVLISLALVEGIESALKNLPPKLLITCSCLTVISYRYSFLKLLLPCVNRGCGLRINLFADDKEEAIDSAIFDSELVKAAPFLEICAECRISDGQLPYLKACWIFISFAPQISEEGLIRLIMQWLDGKRRINRLYIGCMLALTEDMVYKVRRCELIPESELNKTPFLKYFMEKHFESGFRVGVRNKAGNLILVNVSEGSCKIADPYSEDDPPLSQCSIDYRDDDHDD</sequence>
<evidence type="ECO:0000313" key="3">
    <source>
        <dbReference type="Proteomes" id="UP001176961"/>
    </source>
</evidence>
<dbReference type="EMBL" id="CATQJL010000326">
    <property type="protein sequence ID" value="CAJ0610061.1"/>
    <property type="molecule type" value="Genomic_DNA"/>
</dbReference>
<organism evidence="2 3">
    <name type="scientific">Cylicocyclus nassatus</name>
    <name type="common">Nematode worm</name>
    <dbReference type="NCBI Taxonomy" id="53992"/>
    <lineage>
        <taxon>Eukaryota</taxon>
        <taxon>Metazoa</taxon>
        <taxon>Ecdysozoa</taxon>
        <taxon>Nematoda</taxon>
        <taxon>Chromadorea</taxon>
        <taxon>Rhabditida</taxon>
        <taxon>Rhabditina</taxon>
        <taxon>Rhabditomorpha</taxon>
        <taxon>Strongyloidea</taxon>
        <taxon>Strongylidae</taxon>
        <taxon>Cylicocyclus</taxon>
    </lineage>
</organism>
<name>A0AA36HGN6_CYLNA</name>
<feature type="region of interest" description="Disordered" evidence="1">
    <location>
        <begin position="286"/>
        <end position="309"/>
    </location>
</feature>
<comment type="caution">
    <text evidence="2">The sequence shown here is derived from an EMBL/GenBank/DDBJ whole genome shotgun (WGS) entry which is preliminary data.</text>
</comment>
<evidence type="ECO:0000256" key="1">
    <source>
        <dbReference type="SAM" id="MobiDB-lite"/>
    </source>
</evidence>
<proteinExistence type="predicted"/>
<dbReference type="Proteomes" id="UP001176961">
    <property type="component" value="Unassembled WGS sequence"/>
</dbReference>
<dbReference type="AlphaFoldDB" id="A0AA36HGN6"/>
<reference evidence="2" key="1">
    <citation type="submission" date="2023-07" db="EMBL/GenBank/DDBJ databases">
        <authorList>
            <consortium name="CYATHOMIX"/>
        </authorList>
    </citation>
    <scope>NUCLEOTIDE SEQUENCE</scope>
    <source>
        <strain evidence="2">N/A</strain>
    </source>
</reference>
<keyword evidence="3" id="KW-1185">Reference proteome</keyword>
<accession>A0AA36HGN6</accession>